<dbReference type="EMBL" id="JASBWT010000012">
    <property type="protein sequence ID" value="KAJ9099746.1"/>
    <property type="molecule type" value="Genomic_DNA"/>
</dbReference>
<proteinExistence type="predicted"/>
<reference evidence="1" key="1">
    <citation type="submission" date="2023-04" db="EMBL/GenBank/DDBJ databases">
        <title>Draft Genome sequencing of Naganishia species isolated from polar environments using Oxford Nanopore Technology.</title>
        <authorList>
            <person name="Leo P."/>
            <person name="Venkateswaran K."/>
        </authorList>
    </citation>
    <scope>NUCLEOTIDE SEQUENCE</scope>
    <source>
        <strain evidence="1">MNA-CCFEE 5423</strain>
    </source>
</reference>
<accession>A0ACC2VMA5</accession>
<protein>
    <submittedName>
        <fullName evidence="1">Uncharacterized protein</fullName>
    </submittedName>
</protein>
<evidence type="ECO:0000313" key="2">
    <source>
        <dbReference type="Proteomes" id="UP001227268"/>
    </source>
</evidence>
<sequence length="497" mass="54929">MATSTTPQAPLGKEISVAILGGGIAGLSTALALARQGFQDITVYEAAKAMGEVGAGINITINLARIMERMGCLDYARDRAVALEQYKVLESENDEQLTHVNLDYLQKDFGYPFLVVHRRDLQGAILKGCQSLPDQIKFRLHTALLEVEYTPTPEGKTRFKIKRNVAPPTDPESVKASVNQKAQDEDLNREEVWLEADLVISADGIRSVARRGMLKKLGEEDHIEDTGQAAYRILVHREQVLDDPELLELMDGKTSYRWIGEGRHIISYPIANNTIFNMSTAHPDTHFTSEPTSTWTSSNGSKEDLLDTFKTFCPRVQKLLKLVPAGNVLEWRLRVHLPLKTWVDGNVCLTGDAAHSTLPHLAQGAAQAAEDAAVLAVVMSKISKKEDIHKALKVYETMRKSRAEYAVAQAQANGKGLQLSGGADREARDKKFKEADSKGGANPDKQVDKYVISATFFKSADADQRAFAMNRDLQKFLYGVDIAAETEQKFDEIFAGL</sequence>
<keyword evidence="2" id="KW-1185">Reference proteome</keyword>
<name>A0ACC2VMA5_9TREE</name>
<gene>
    <name evidence="1" type="ORF">QFC21_003744</name>
</gene>
<comment type="caution">
    <text evidence="1">The sequence shown here is derived from an EMBL/GenBank/DDBJ whole genome shotgun (WGS) entry which is preliminary data.</text>
</comment>
<dbReference type="Proteomes" id="UP001227268">
    <property type="component" value="Unassembled WGS sequence"/>
</dbReference>
<evidence type="ECO:0000313" key="1">
    <source>
        <dbReference type="EMBL" id="KAJ9099746.1"/>
    </source>
</evidence>
<organism evidence="1 2">
    <name type="scientific">Naganishia friedmannii</name>
    <dbReference type="NCBI Taxonomy" id="89922"/>
    <lineage>
        <taxon>Eukaryota</taxon>
        <taxon>Fungi</taxon>
        <taxon>Dikarya</taxon>
        <taxon>Basidiomycota</taxon>
        <taxon>Agaricomycotina</taxon>
        <taxon>Tremellomycetes</taxon>
        <taxon>Filobasidiales</taxon>
        <taxon>Filobasidiaceae</taxon>
        <taxon>Naganishia</taxon>
    </lineage>
</organism>